<gene>
    <name evidence="3" type="ORF">K469DRAFT_550278</name>
</gene>
<name>A0A6A6ETZ5_9PEZI</name>
<dbReference type="EMBL" id="ML994613">
    <property type="protein sequence ID" value="KAF2193560.1"/>
    <property type="molecule type" value="Genomic_DNA"/>
</dbReference>
<sequence length="79" mass="9405">FLYSLINKIEDSLNLLALILKYFYNNILYTLVAKKLTSLKVKYIIRKVLKVLVILYKNNYIHTDIKSNNVLINYRPKNI</sequence>
<evidence type="ECO:0000256" key="1">
    <source>
        <dbReference type="SAM" id="Phobius"/>
    </source>
</evidence>
<evidence type="ECO:0000313" key="3">
    <source>
        <dbReference type="EMBL" id="KAF2193560.1"/>
    </source>
</evidence>
<keyword evidence="1" id="KW-0812">Transmembrane</keyword>
<proteinExistence type="predicted"/>
<evidence type="ECO:0000259" key="2">
    <source>
        <dbReference type="PROSITE" id="PS50011"/>
    </source>
</evidence>
<keyword evidence="4" id="KW-1185">Reference proteome</keyword>
<dbReference type="GO" id="GO:0004672">
    <property type="term" value="F:protein kinase activity"/>
    <property type="evidence" value="ECO:0007669"/>
    <property type="project" value="InterPro"/>
</dbReference>
<accession>A0A6A6ETZ5</accession>
<dbReference type="InterPro" id="IPR008271">
    <property type="entry name" value="Ser/Thr_kinase_AS"/>
</dbReference>
<protein>
    <recommendedName>
        <fullName evidence="2">Protein kinase domain-containing protein</fullName>
    </recommendedName>
</protein>
<dbReference type="OrthoDB" id="4062651at2759"/>
<dbReference type="PROSITE" id="PS00108">
    <property type="entry name" value="PROTEIN_KINASE_ST"/>
    <property type="match status" value="1"/>
</dbReference>
<keyword evidence="1" id="KW-0472">Membrane</keyword>
<organism evidence="3 4">
    <name type="scientific">Zopfia rhizophila CBS 207.26</name>
    <dbReference type="NCBI Taxonomy" id="1314779"/>
    <lineage>
        <taxon>Eukaryota</taxon>
        <taxon>Fungi</taxon>
        <taxon>Dikarya</taxon>
        <taxon>Ascomycota</taxon>
        <taxon>Pezizomycotina</taxon>
        <taxon>Dothideomycetes</taxon>
        <taxon>Dothideomycetes incertae sedis</taxon>
        <taxon>Zopfiaceae</taxon>
        <taxon>Zopfia</taxon>
    </lineage>
</organism>
<dbReference type="PROSITE" id="PS50011">
    <property type="entry name" value="PROTEIN_KINASE_DOM"/>
    <property type="match status" value="1"/>
</dbReference>
<feature type="non-terminal residue" evidence="3">
    <location>
        <position position="1"/>
    </location>
</feature>
<dbReference type="GO" id="GO:0005524">
    <property type="term" value="F:ATP binding"/>
    <property type="evidence" value="ECO:0007669"/>
    <property type="project" value="InterPro"/>
</dbReference>
<feature type="domain" description="Protein kinase" evidence="2">
    <location>
        <begin position="1"/>
        <end position="79"/>
    </location>
</feature>
<dbReference type="Proteomes" id="UP000800200">
    <property type="component" value="Unassembled WGS sequence"/>
</dbReference>
<dbReference type="SUPFAM" id="SSF56112">
    <property type="entry name" value="Protein kinase-like (PK-like)"/>
    <property type="match status" value="1"/>
</dbReference>
<dbReference type="InterPro" id="IPR000719">
    <property type="entry name" value="Prot_kinase_dom"/>
</dbReference>
<evidence type="ECO:0000313" key="4">
    <source>
        <dbReference type="Proteomes" id="UP000800200"/>
    </source>
</evidence>
<dbReference type="Gene3D" id="1.10.510.10">
    <property type="entry name" value="Transferase(Phosphotransferase) domain 1"/>
    <property type="match status" value="1"/>
</dbReference>
<dbReference type="Gene3D" id="3.30.200.20">
    <property type="entry name" value="Phosphorylase Kinase, domain 1"/>
    <property type="match status" value="1"/>
</dbReference>
<feature type="transmembrane region" description="Helical" evidence="1">
    <location>
        <begin position="12"/>
        <end position="32"/>
    </location>
</feature>
<dbReference type="InterPro" id="IPR011009">
    <property type="entry name" value="Kinase-like_dom_sf"/>
</dbReference>
<reference evidence="3" key="1">
    <citation type="journal article" date="2020" name="Stud. Mycol.">
        <title>101 Dothideomycetes genomes: a test case for predicting lifestyles and emergence of pathogens.</title>
        <authorList>
            <person name="Haridas S."/>
            <person name="Albert R."/>
            <person name="Binder M."/>
            <person name="Bloem J."/>
            <person name="Labutti K."/>
            <person name="Salamov A."/>
            <person name="Andreopoulos B."/>
            <person name="Baker S."/>
            <person name="Barry K."/>
            <person name="Bills G."/>
            <person name="Bluhm B."/>
            <person name="Cannon C."/>
            <person name="Castanera R."/>
            <person name="Culley D."/>
            <person name="Daum C."/>
            <person name="Ezra D."/>
            <person name="Gonzalez J."/>
            <person name="Henrissat B."/>
            <person name="Kuo A."/>
            <person name="Liang C."/>
            <person name="Lipzen A."/>
            <person name="Lutzoni F."/>
            <person name="Magnuson J."/>
            <person name="Mondo S."/>
            <person name="Nolan M."/>
            <person name="Ohm R."/>
            <person name="Pangilinan J."/>
            <person name="Park H.-J."/>
            <person name="Ramirez L."/>
            <person name="Alfaro M."/>
            <person name="Sun H."/>
            <person name="Tritt A."/>
            <person name="Yoshinaga Y."/>
            <person name="Zwiers L.-H."/>
            <person name="Turgeon B."/>
            <person name="Goodwin S."/>
            <person name="Spatafora J."/>
            <person name="Crous P."/>
            <person name="Grigoriev I."/>
        </authorList>
    </citation>
    <scope>NUCLEOTIDE SEQUENCE</scope>
    <source>
        <strain evidence="3">CBS 207.26</strain>
    </source>
</reference>
<dbReference type="AlphaFoldDB" id="A0A6A6ETZ5"/>
<keyword evidence="1" id="KW-1133">Transmembrane helix</keyword>